<dbReference type="AlphaFoldDB" id="A0A1K1MED8"/>
<keyword evidence="2" id="KW-1185">Reference proteome</keyword>
<dbReference type="EMBL" id="FPJE01000002">
    <property type="protein sequence ID" value="SFW21504.1"/>
    <property type="molecule type" value="Genomic_DNA"/>
</dbReference>
<evidence type="ECO:0000313" key="1">
    <source>
        <dbReference type="EMBL" id="SFW21504.1"/>
    </source>
</evidence>
<sequence length="256" mass="29859">MLIFTRKVFRSIKHIFMTKKICFFLLIALHIGCKSVTVNNQLQRTTTAPVELGTIGLHEDYYPYDRFTITTTPKLDRKVRVKAVKHTFNKRKFNAYENTSPYNRMQLQYIDSLPDKPEYIALELIDHVNHTAMLNEDPDLLDYLKTRTGAFMVTSVAAALHGVHVQAISNAESVFLVYDPDISKYYLEINNRDKTILKVRMEDMDIFAYGLSFFCWGENPRHRLEIKDIVEEDQRCPAGTYKKASKVKKKVNYFKL</sequence>
<protein>
    <submittedName>
        <fullName evidence="1">Uncharacterized protein</fullName>
    </submittedName>
</protein>
<reference evidence="1 2" key="1">
    <citation type="submission" date="2016-11" db="EMBL/GenBank/DDBJ databases">
        <authorList>
            <person name="Jaros S."/>
            <person name="Januszkiewicz K."/>
            <person name="Wedrychowicz H."/>
        </authorList>
    </citation>
    <scope>NUCLEOTIDE SEQUENCE [LARGE SCALE GENOMIC DNA]</scope>
    <source>
        <strain evidence="1 2">CGMCC 1.12145</strain>
    </source>
</reference>
<organism evidence="1 2">
    <name type="scientific">Sinomicrobium oceani</name>
    <dbReference type="NCBI Taxonomy" id="1150368"/>
    <lineage>
        <taxon>Bacteria</taxon>
        <taxon>Pseudomonadati</taxon>
        <taxon>Bacteroidota</taxon>
        <taxon>Flavobacteriia</taxon>
        <taxon>Flavobacteriales</taxon>
        <taxon>Flavobacteriaceae</taxon>
        <taxon>Sinomicrobium</taxon>
    </lineage>
</organism>
<dbReference type="STRING" id="1150368.SAMN02927921_00611"/>
<evidence type="ECO:0000313" key="2">
    <source>
        <dbReference type="Proteomes" id="UP000182248"/>
    </source>
</evidence>
<name>A0A1K1MED8_9FLAO</name>
<gene>
    <name evidence="1" type="ORF">SAMN02927921_00611</name>
</gene>
<accession>A0A1K1MED8</accession>
<dbReference type="Proteomes" id="UP000182248">
    <property type="component" value="Unassembled WGS sequence"/>
</dbReference>
<proteinExistence type="predicted"/>